<feature type="signal peptide" evidence="1">
    <location>
        <begin position="1"/>
        <end position="30"/>
    </location>
</feature>
<proteinExistence type="predicted"/>
<evidence type="ECO:0000313" key="4">
    <source>
        <dbReference type="Proteomes" id="UP000001654"/>
    </source>
</evidence>
<gene>
    <name evidence="3" type="ordered locus">ZPR_3488</name>
</gene>
<dbReference type="Gene3D" id="3.20.20.150">
    <property type="entry name" value="Divalent-metal-dependent TIM barrel enzymes"/>
    <property type="match status" value="1"/>
</dbReference>
<evidence type="ECO:0000256" key="1">
    <source>
        <dbReference type="SAM" id="SignalP"/>
    </source>
</evidence>
<dbReference type="PANTHER" id="PTHR12110">
    <property type="entry name" value="HYDROXYPYRUVATE ISOMERASE"/>
    <property type="match status" value="1"/>
</dbReference>
<reference evidence="3 4" key="1">
    <citation type="journal article" date="2010" name="BMC Genomics">
        <title>The complete genome of Zunongwangia profunda SM-A87 reveals its adaptation to the deep-sea environment and ecological role in sedimentary organic nitrogen degradation.</title>
        <authorList>
            <person name="Qin Q.L."/>
            <person name="Zhang X.Y."/>
            <person name="Wang X.M."/>
            <person name="Liu G.M."/>
            <person name="Chen X.L."/>
            <person name="Xie B.B."/>
            <person name="Dang H.Y."/>
            <person name="Zhou B.C."/>
            <person name="Yu J."/>
            <person name="Zhang Y.Z."/>
        </authorList>
    </citation>
    <scope>NUCLEOTIDE SEQUENCE [LARGE SCALE GENOMIC DNA]</scope>
    <source>
        <strain evidence="4">DSM 18752 / CCTCC AB 206139 / SM-A87</strain>
    </source>
</reference>
<dbReference type="Pfam" id="PF01261">
    <property type="entry name" value="AP_endonuc_2"/>
    <property type="match status" value="1"/>
</dbReference>
<dbReference type="EMBL" id="CP001650">
    <property type="protein sequence ID" value="ADF53804.1"/>
    <property type="molecule type" value="Genomic_DNA"/>
</dbReference>
<dbReference type="PANTHER" id="PTHR12110:SF41">
    <property type="entry name" value="INOSOSE DEHYDRATASE"/>
    <property type="match status" value="1"/>
</dbReference>
<dbReference type="InterPro" id="IPR036237">
    <property type="entry name" value="Xyl_isomerase-like_sf"/>
</dbReference>
<dbReference type="STRING" id="655815.ZPR_3488"/>
<evidence type="ECO:0000313" key="3">
    <source>
        <dbReference type="EMBL" id="ADF53804.1"/>
    </source>
</evidence>
<dbReference type="GO" id="GO:0016853">
    <property type="term" value="F:isomerase activity"/>
    <property type="evidence" value="ECO:0007669"/>
    <property type="project" value="UniProtKB-KW"/>
</dbReference>
<dbReference type="AlphaFoldDB" id="D5BJV6"/>
<dbReference type="KEGG" id="zpr:ZPR_3488"/>
<name>D5BJV6_ZUNPS</name>
<evidence type="ECO:0000259" key="2">
    <source>
        <dbReference type="Pfam" id="PF01261"/>
    </source>
</evidence>
<keyword evidence="4" id="KW-1185">Reference proteome</keyword>
<feature type="domain" description="Xylose isomerase-like TIM barrel" evidence="2">
    <location>
        <begin position="60"/>
        <end position="282"/>
    </location>
</feature>
<dbReference type="HOGENOM" id="CLU_085355_0_0_10"/>
<dbReference type="Proteomes" id="UP000001654">
    <property type="component" value="Chromosome"/>
</dbReference>
<sequence length="285" mass="32092">MSNINLNNKNMKKIHLLLLLLILVMQPISAQQNPEGEDLDCKLGVQAYTFKNFTFSEALDKIKSIDLNYVEAYPGQKIGGGIEGTMHYDMDAQTRNKVQQLLDSKGIEVVAYGVVTGKNEQDWRNLFEFAQDMGIGIINSEPAPEDLDLVNKLAGEYDITVALHNHPLPSTYWNPDTVLKAVKGRENIKACADVGHWIRSGMNSVENLKKLEGHIASLHFKDLNEKSKEAHDVPWGTGISDVEALVEELKRQSFEGVISVEYEYNWDNSLPEIEKSVEFFKKIAK</sequence>
<keyword evidence="1" id="KW-0732">Signal</keyword>
<protein>
    <submittedName>
        <fullName evidence="3">Xylose isomerase-like protein</fullName>
    </submittedName>
</protein>
<accession>D5BJV6</accession>
<organism evidence="3 4">
    <name type="scientific">Zunongwangia profunda (strain DSM 18752 / CCTCC AB 206139 / SM-A87)</name>
    <name type="common">Wangia profunda</name>
    <dbReference type="NCBI Taxonomy" id="655815"/>
    <lineage>
        <taxon>Bacteria</taxon>
        <taxon>Pseudomonadati</taxon>
        <taxon>Bacteroidota</taxon>
        <taxon>Flavobacteriia</taxon>
        <taxon>Flavobacteriales</taxon>
        <taxon>Flavobacteriaceae</taxon>
        <taxon>Zunongwangia</taxon>
    </lineage>
</organism>
<dbReference type="InterPro" id="IPR050312">
    <property type="entry name" value="IolE/XylAMocC-like"/>
</dbReference>
<dbReference type="InterPro" id="IPR013022">
    <property type="entry name" value="Xyl_isomerase-like_TIM-brl"/>
</dbReference>
<feature type="chain" id="PRO_5003069022" evidence="1">
    <location>
        <begin position="31"/>
        <end position="285"/>
    </location>
</feature>
<dbReference type="SUPFAM" id="SSF51658">
    <property type="entry name" value="Xylose isomerase-like"/>
    <property type="match status" value="1"/>
</dbReference>
<dbReference type="eggNOG" id="COG1082">
    <property type="taxonomic scope" value="Bacteria"/>
</dbReference>